<feature type="chain" id="PRO_5040453918" evidence="1">
    <location>
        <begin position="34"/>
        <end position="223"/>
    </location>
</feature>
<dbReference type="InterPro" id="IPR032675">
    <property type="entry name" value="LRR_dom_sf"/>
</dbReference>
<evidence type="ECO:0000313" key="2">
    <source>
        <dbReference type="EMBL" id="CAG9801869.1"/>
    </source>
</evidence>
<dbReference type="SUPFAM" id="SSF52058">
    <property type="entry name" value="L domain-like"/>
    <property type="match status" value="1"/>
</dbReference>
<protein>
    <submittedName>
        <fullName evidence="2">Uncharacterized protein</fullName>
    </submittedName>
</protein>
<dbReference type="OrthoDB" id="7779401at2759"/>
<dbReference type="EMBL" id="OU895878">
    <property type="protein sequence ID" value="CAG9801869.1"/>
    <property type="molecule type" value="Genomic_DNA"/>
</dbReference>
<keyword evidence="1" id="KW-0732">Signal</keyword>
<sequence length="223" mass="26071">MQLKFRVKNFFFGHKMLHIHLIFLLLTLSPSLSIVIDCTYDYYDWRTEASEILTPIVTDYSCIADVKGIIVYKVVTELYGVHAFEKENKDVKIVQISNQNLLKMPRELELFFPNIEGFFINFCNLSSINKEDLQPYKKLKYFSVRNNLFTRIEGNLFQFSPKLQFVSFGYNKIGEIGNFLLDKLNYLQIASFIKNKCIDRIAINDTSAIGQIKKNFVEKCNLK</sequence>
<reference evidence="2" key="1">
    <citation type="submission" date="2022-01" db="EMBL/GenBank/DDBJ databases">
        <authorList>
            <person name="King R."/>
        </authorList>
    </citation>
    <scope>NUCLEOTIDE SEQUENCE</scope>
</reference>
<name>A0A9N9RRJ0_9DIPT</name>
<evidence type="ECO:0000256" key="1">
    <source>
        <dbReference type="SAM" id="SignalP"/>
    </source>
</evidence>
<keyword evidence="3" id="KW-1185">Reference proteome</keyword>
<dbReference type="AlphaFoldDB" id="A0A9N9RRJ0"/>
<proteinExistence type="predicted"/>
<dbReference type="Proteomes" id="UP001153620">
    <property type="component" value="Chromosome 2"/>
</dbReference>
<feature type="signal peptide" evidence="1">
    <location>
        <begin position="1"/>
        <end position="33"/>
    </location>
</feature>
<dbReference type="Gene3D" id="3.80.10.10">
    <property type="entry name" value="Ribonuclease Inhibitor"/>
    <property type="match status" value="1"/>
</dbReference>
<reference evidence="2" key="2">
    <citation type="submission" date="2022-10" db="EMBL/GenBank/DDBJ databases">
        <authorList>
            <consortium name="ENA_rothamsted_submissions"/>
            <consortium name="culmorum"/>
            <person name="King R."/>
        </authorList>
    </citation>
    <scope>NUCLEOTIDE SEQUENCE</scope>
</reference>
<accession>A0A9N9RRJ0</accession>
<organism evidence="2 3">
    <name type="scientific">Chironomus riparius</name>
    <dbReference type="NCBI Taxonomy" id="315576"/>
    <lineage>
        <taxon>Eukaryota</taxon>
        <taxon>Metazoa</taxon>
        <taxon>Ecdysozoa</taxon>
        <taxon>Arthropoda</taxon>
        <taxon>Hexapoda</taxon>
        <taxon>Insecta</taxon>
        <taxon>Pterygota</taxon>
        <taxon>Neoptera</taxon>
        <taxon>Endopterygota</taxon>
        <taxon>Diptera</taxon>
        <taxon>Nematocera</taxon>
        <taxon>Chironomoidea</taxon>
        <taxon>Chironomidae</taxon>
        <taxon>Chironominae</taxon>
        <taxon>Chironomus</taxon>
    </lineage>
</organism>
<gene>
    <name evidence="2" type="ORF">CHIRRI_LOCUS4789</name>
</gene>
<evidence type="ECO:0000313" key="3">
    <source>
        <dbReference type="Proteomes" id="UP001153620"/>
    </source>
</evidence>